<dbReference type="InterPro" id="IPR005467">
    <property type="entry name" value="His_kinase_dom"/>
</dbReference>
<dbReference type="SMART" id="SM00304">
    <property type="entry name" value="HAMP"/>
    <property type="match status" value="1"/>
</dbReference>
<dbReference type="EC" id="2.7.13.3" evidence="3"/>
<feature type="domain" description="Histidine kinase" evidence="11">
    <location>
        <begin position="217"/>
        <end position="411"/>
    </location>
</feature>
<organism evidence="13">
    <name type="scientific">uncultured Sulfurovum sp</name>
    <dbReference type="NCBI Taxonomy" id="269237"/>
    <lineage>
        <taxon>Bacteria</taxon>
        <taxon>Pseudomonadati</taxon>
        <taxon>Campylobacterota</taxon>
        <taxon>Epsilonproteobacteria</taxon>
        <taxon>Campylobacterales</taxon>
        <taxon>Sulfurovaceae</taxon>
        <taxon>Sulfurovum</taxon>
        <taxon>environmental samples</taxon>
    </lineage>
</organism>
<evidence type="ECO:0000256" key="9">
    <source>
        <dbReference type="ARBA" id="ARBA00023136"/>
    </source>
</evidence>
<evidence type="ECO:0000256" key="7">
    <source>
        <dbReference type="ARBA" id="ARBA00022777"/>
    </source>
</evidence>
<evidence type="ECO:0000256" key="1">
    <source>
        <dbReference type="ARBA" id="ARBA00000085"/>
    </source>
</evidence>
<evidence type="ECO:0000256" key="6">
    <source>
        <dbReference type="ARBA" id="ARBA00022692"/>
    </source>
</evidence>
<dbReference type="InterPro" id="IPR047994">
    <property type="entry name" value="ArsS-like"/>
</dbReference>
<dbReference type="PANTHER" id="PTHR45528:SF12">
    <property type="entry name" value="SENSOR HISTIDINE KINASE ARSS"/>
    <property type="match status" value="1"/>
</dbReference>
<dbReference type="SUPFAM" id="SSF47384">
    <property type="entry name" value="Homodimeric domain of signal transducing histidine kinase"/>
    <property type="match status" value="1"/>
</dbReference>
<dbReference type="Gene3D" id="3.30.565.10">
    <property type="entry name" value="Histidine kinase-like ATPase, C-terminal domain"/>
    <property type="match status" value="1"/>
</dbReference>
<feature type="transmembrane region" description="Helical" evidence="10">
    <location>
        <begin position="6"/>
        <end position="30"/>
    </location>
</feature>
<dbReference type="PROSITE" id="PS50885">
    <property type="entry name" value="HAMP"/>
    <property type="match status" value="1"/>
</dbReference>
<feature type="transmembrane region" description="Helical" evidence="10">
    <location>
        <begin position="136"/>
        <end position="156"/>
    </location>
</feature>
<evidence type="ECO:0000256" key="8">
    <source>
        <dbReference type="ARBA" id="ARBA00022989"/>
    </source>
</evidence>
<keyword evidence="7 13" id="KW-0418">Kinase</keyword>
<evidence type="ECO:0000256" key="4">
    <source>
        <dbReference type="ARBA" id="ARBA00022553"/>
    </source>
</evidence>
<dbReference type="InterPro" id="IPR003594">
    <property type="entry name" value="HATPase_dom"/>
</dbReference>
<protein>
    <recommendedName>
        <fullName evidence="3">histidine kinase</fullName>
        <ecNumber evidence="3">2.7.13.3</ecNumber>
    </recommendedName>
</protein>
<dbReference type="SUPFAM" id="SSF55874">
    <property type="entry name" value="ATPase domain of HSP90 chaperone/DNA topoisomerase II/histidine kinase"/>
    <property type="match status" value="1"/>
</dbReference>
<evidence type="ECO:0000259" key="11">
    <source>
        <dbReference type="PROSITE" id="PS50109"/>
    </source>
</evidence>
<dbReference type="Pfam" id="PF00672">
    <property type="entry name" value="HAMP"/>
    <property type="match status" value="1"/>
</dbReference>
<keyword evidence="4" id="KW-0597">Phosphoprotein</keyword>
<dbReference type="InterPro" id="IPR036890">
    <property type="entry name" value="HATPase_C_sf"/>
</dbReference>
<keyword evidence="6 10" id="KW-0812">Transmembrane</keyword>
<dbReference type="Gene3D" id="1.10.287.130">
    <property type="match status" value="1"/>
</dbReference>
<evidence type="ECO:0000256" key="5">
    <source>
        <dbReference type="ARBA" id="ARBA00022679"/>
    </source>
</evidence>
<accession>A0A6S6SI57</accession>
<evidence type="ECO:0000256" key="3">
    <source>
        <dbReference type="ARBA" id="ARBA00012438"/>
    </source>
</evidence>
<dbReference type="NCBIfam" id="NF038389">
    <property type="entry name" value="ArsS_fam_HK"/>
    <property type="match status" value="1"/>
</dbReference>
<reference evidence="13" key="1">
    <citation type="submission" date="2020-01" db="EMBL/GenBank/DDBJ databases">
        <authorList>
            <person name="Meier V. D."/>
            <person name="Meier V D."/>
        </authorList>
    </citation>
    <scope>NUCLEOTIDE SEQUENCE</scope>
    <source>
        <strain evidence="13">HLG_WM_MAG_06</strain>
    </source>
</reference>
<evidence type="ECO:0000259" key="12">
    <source>
        <dbReference type="PROSITE" id="PS50885"/>
    </source>
</evidence>
<dbReference type="CDD" id="cd06225">
    <property type="entry name" value="HAMP"/>
    <property type="match status" value="1"/>
</dbReference>
<keyword evidence="8 10" id="KW-1133">Transmembrane helix</keyword>
<dbReference type="InterPro" id="IPR003660">
    <property type="entry name" value="HAMP_dom"/>
</dbReference>
<dbReference type="GO" id="GO:0000155">
    <property type="term" value="F:phosphorelay sensor kinase activity"/>
    <property type="evidence" value="ECO:0007669"/>
    <property type="project" value="InterPro"/>
</dbReference>
<comment type="subcellular location">
    <subcellularLocation>
        <location evidence="2">Membrane</location>
        <topology evidence="2">Multi-pass membrane protein</topology>
    </subcellularLocation>
</comment>
<evidence type="ECO:0000256" key="10">
    <source>
        <dbReference type="SAM" id="Phobius"/>
    </source>
</evidence>
<dbReference type="PANTHER" id="PTHR45528">
    <property type="entry name" value="SENSOR HISTIDINE KINASE CPXA"/>
    <property type="match status" value="1"/>
</dbReference>
<dbReference type="GO" id="GO:0016020">
    <property type="term" value="C:membrane"/>
    <property type="evidence" value="ECO:0007669"/>
    <property type="project" value="UniProtKB-SubCell"/>
</dbReference>
<dbReference type="InterPro" id="IPR003661">
    <property type="entry name" value="HisK_dim/P_dom"/>
</dbReference>
<dbReference type="PROSITE" id="PS50109">
    <property type="entry name" value="HIS_KIN"/>
    <property type="match status" value="1"/>
</dbReference>
<feature type="domain" description="HAMP" evidence="12">
    <location>
        <begin position="157"/>
        <end position="209"/>
    </location>
</feature>
<evidence type="ECO:0000313" key="13">
    <source>
        <dbReference type="EMBL" id="CAA6805019.1"/>
    </source>
</evidence>
<keyword evidence="9 10" id="KW-0472">Membrane</keyword>
<name>A0A6S6SI57_9BACT</name>
<dbReference type="CDD" id="cd00082">
    <property type="entry name" value="HisKA"/>
    <property type="match status" value="1"/>
</dbReference>
<keyword evidence="5" id="KW-0808">Transferase</keyword>
<sequence length="411" mass="47498">MLKTKSIIFSARLVGAIAGVLLVVATLLALQLSVYLDKKNEVYRAVMLYDLLFTKHPSKDDFEKYIQKHQLTPVGGAKMKEVEEKGVFFIKDELFRKTLQSGDIAIYVYDMHCYYAYKMDSMYYYRSDEPMTPYKLYIGIIAIFLFVLLLMLFRFISSSINPLQELYVQIQRFANGEKDINIQIAGTDEVAQVANAFDASVKRTQALEKSRALFLRNVMHELKTPISKGKMLMHFIEGEAKDKRLLEDLFDQMQGHLDDFARVESLSEKSLELDLKTYAVIDLVDQAIDMLDIHRDEFEISVGVERVEVDFKLFTYVIKNLLDNAFKYKNAKPVYIGFANNRLSIKNSGTPFKEGITKYMNAYERDLTQHSLEGMGLGLYIVDGIVNRHDYTFAYRFMDGMHCFSIEFSKK</sequence>
<evidence type="ECO:0000256" key="2">
    <source>
        <dbReference type="ARBA" id="ARBA00004141"/>
    </source>
</evidence>
<gene>
    <name evidence="13" type="ORF">HELGO_WM14700</name>
</gene>
<comment type="catalytic activity">
    <reaction evidence="1">
        <text>ATP + protein L-histidine = ADP + protein N-phospho-L-histidine.</text>
        <dbReference type="EC" id="2.7.13.3"/>
    </reaction>
</comment>
<dbReference type="EMBL" id="CACVAP010000046">
    <property type="protein sequence ID" value="CAA6805019.1"/>
    <property type="molecule type" value="Genomic_DNA"/>
</dbReference>
<dbReference type="Pfam" id="PF02518">
    <property type="entry name" value="HATPase_c"/>
    <property type="match status" value="1"/>
</dbReference>
<dbReference type="InterPro" id="IPR050398">
    <property type="entry name" value="HssS/ArlS-like"/>
</dbReference>
<proteinExistence type="predicted"/>
<dbReference type="AlphaFoldDB" id="A0A6S6SI57"/>
<dbReference type="InterPro" id="IPR036097">
    <property type="entry name" value="HisK_dim/P_sf"/>
</dbReference>